<evidence type="ECO:0000256" key="2">
    <source>
        <dbReference type="ARBA" id="ARBA00022741"/>
    </source>
</evidence>
<dbReference type="PANTHER" id="PTHR30050:SF4">
    <property type="entry name" value="ATP-BINDING PROTEIN RV3427C IN INSERTION SEQUENCE-RELATED"/>
    <property type="match status" value="1"/>
</dbReference>
<reference evidence="6 7" key="1">
    <citation type="submission" date="2020-10" db="EMBL/GenBank/DDBJ databases">
        <title>Identification of Nocardia species via Next-generation sequencing and recognition of intraspecies genetic diversity.</title>
        <authorList>
            <person name="Li P."/>
            <person name="Li P."/>
            <person name="Lu B."/>
        </authorList>
    </citation>
    <scope>NUCLEOTIDE SEQUENCE [LARGE SCALE GENOMIC DNA]</scope>
    <source>
        <strain evidence="6 7">N-11</strain>
    </source>
</reference>
<keyword evidence="2" id="KW-0547">Nucleotide-binding</keyword>
<dbReference type="Gene3D" id="3.40.50.300">
    <property type="entry name" value="P-loop containing nucleotide triphosphate hydrolases"/>
    <property type="match status" value="1"/>
</dbReference>
<feature type="compositionally biased region" description="Polar residues" evidence="4">
    <location>
        <begin position="277"/>
        <end position="289"/>
    </location>
</feature>
<gene>
    <name evidence="6" type="ORF">IU470_30275</name>
</gene>
<name>A0ABS0CGA3_9NOCA</name>
<evidence type="ECO:0000259" key="5">
    <source>
        <dbReference type="SMART" id="SM00382"/>
    </source>
</evidence>
<dbReference type="Proteomes" id="UP000807309">
    <property type="component" value="Unassembled WGS sequence"/>
</dbReference>
<dbReference type="InterPro" id="IPR002611">
    <property type="entry name" value="IstB_ATP-bd"/>
</dbReference>
<dbReference type="Pfam" id="PF01695">
    <property type="entry name" value="IstB_IS21"/>
    <property type="match status" value="1"/>
</dbReference>
<feature type="domain" description="AAA+ ATPase" evidence="5">
    <location>
        <begin position="112"/>
        <end position="239"/>
    </location>
</feature>
<dbReference type="InterPro" id="IPR003593">
    <property type="entry name" value="AAA+_ATPase"/>
</dbReference>
<protein>
    <submittedName>
        <fullName evidence="6">ATP-binding protein</fullName>
    </submittedName>
</protein>
<evidence type="ECO:0000256" key="1">
    <source>
        <dbReference type="ARBA" id="ARBA00008059"/>
    </source>
</evidence>
<comment type="similarity">
    <text evidence="1">Belongs to the IS21/IS1162 putative ATP-binding protein family.</text>
</comment>
<proteinExistence type="inferred from homology"/>
<dbReference type="CDD" id="cd00009">
    <property type="entry name" value="AAA"/>
    <property type="match status" value="1"/>
</dbReference>
<dbReference type="PRINTS" id="PR00051">
    <property type="entry name" value="DNAA"/>
</dbReference>
<evidence type="ECO:0000256" key="4">
    <source>
        <dbReference type="SAM" id="MobiDB-lite"/>
    </source>
</evidence>
<dbReference type="PIRSF" id="PIRSF003073">
    <property type="entry name" value="DNAC_TnpB_IstB"/>
    <property type="match status" value="1"/>
</dbReference>
<comment type="caution">
    <text evidence="6">The sequence shown here is derived from an EMBL/GenBank/DDBJ whole genome shotgun (WGS) entry which is preliminary data.</text>
</comment>
<dbReference type="RefSeq" id="WP_195036212.1">
    <property type="nucleotide sequence ID" value="NZ_JADLRE010000035.1"/>
</dbReference>
<keyword evidence="7" id="KW-1185">Reference proteome</keyword>
<evidence type="ECO:0000256" key="3">
    <source>
        <dbReference type="ARBA" id="ARBA00022840"/>
    </source>
</evidence>
<keyword evidence="3 6" id="KW-0067">ATP-binding</keyword>
<sequence>MTSPTPRRHGMTDQAADTAVDQACRMLRLPSIRTQFNDIVETATRDQMSYRAFLAELLLVECDDRARRRSERRIRAAGFPRDKSLRAFDFGANPNIDPAVVNTLAGCDWVRKGTPLCLIGDSGTGKSHLLIALGTEAAMRGYRVKYTLATKLVNELVEAADEKVLAKTIARYGRVDLLCIDELGYMELDKRGAELLFQVLTEREEKNSVAIASNEAFSGWSNTFPEPRLCAAIVDRLTFGGQIIETGTESYRLTRTALNNTAATTTQTPEQLPEQQVFTDSQKSLEIVP</sequence>
<dbReference type="InterPro" id="IPR047661">
    <property type="entry name" value="IstB"/>
</dbReference>
<feature type="compositionally biased region" description="Low complexity" evidence="4">
    <location>
        <begin position="263"/>
        <end position="276"/>
    </location>
</feature>
<dbReference type="InterPro" id="IPR027417">
    <property type="entry name" value="P-loop_NTPase"/>
</dbReference>
<dbReference type="NCBIfam" id="NF038214">
    <property type="entry name" value="IS21_help_AAA"/>
    <property type="match status" value="1"/>
</dbReference>
<organism evidence="6 7">
    <name type="scientific">Nocardia abscessus</name>
    <dbReference type="NCBI Taxonomy" id="120957"/>
    <lineage>
        <taxon>Bacteria</taxon>
        <taxon>Bacillati</taxon>
        <taxon>Actinomycetota</taxon>
        <taxon>Actinomycetes</taxon>
        <taxon>Mycobacteriales</taxon>
        <taxon>Nocardiaceae</taxon>
        <taxon>Nocardia</taxon>
    </lineage>
</organism>
<evidence type="ECO:0000313" key="6">
    <source>
        <dbReference type="EMBL" id="MBF6229365.1"/>
    </source>
</evidence>
<dbReference type="GO" id="GO:0005524">
    <property type="term" value="F:ATP binding"/>
    <property type="evidence" value="ECO:0007669"/>
    <property type="project" value="UniProtKB-KW"/>
</dbReference>
<dbReference type="EMBL" id="JADLRE010000035">
    <property type="protein sequence ID" value="MBF6229365.1"/>
    <property type="molecule type" value="Genomic_DNA"/>
</dbReference>
<dbReference type="SUPFAM" id="SSF52540">
    <property type="entry name" value="P-loop containing nucleoside triphosphate hydrolases"/>
    <property type="match status" value="1"/>
</dbReference>
<accession>A0ABS0CGA3</accession>
<evidence type="ECO:0000313" key="7">
    <source>
        <dbReference type="Proteomes" id="UP000807309"/>
    </source>
</evidence>
<dbReference type="InterPro" id="IPR028350">
    <property type="entry name" value="DNAC/IstB-like"/>
</dbReference>
<dbReference type="InterPro" id="IPR020591">
    <property type="entry name" value="Chromosome_initiator_DnaA-like"/>
</dbReference>
<feature type="region of interest" description="Disordered" evidence="4">
    <location>
        <begin position="263"/>
        <end position="289"/>
    </location>
</feature>
<dbReference type="PANTHER" id="PTHR30050">
    <property type="entry name" value="CHROMOSOMAL REPLICATION INITIATOR PROTEIN DNAA"/>
    <property type="match status" value="1"/>
</dbReference>
<dbReference type="SMART" id="SM00382">
    <property type="entry name" value="AAA"/>
    <property type="match status" value="1"/>
</dbReference>